<dbReference type="Gene3D" id="2.40.50.140">
    <property type="entry name" value="Nucleic acid-binding proteins"/>
    <property type="match status" value="1"/>
</dbReference>
<evidence type="ECO:0000256" key="5">
    <source>
        <dbReference type="ARBA" id="ARBA00023204"/>
    </source>
</evidence>
<dbReference type="GO" id="GO:0043590">
    <property type="term" value="C:bacterial nucleoid"/>
    <property type="evidence" value="ECO:0007669"/>
    <property type="project" value="TreeGrafter"/>
</dbReference>
<dbReference type="InterPro" id="IPR042242">
    <property type="entry name" value="RecO_C"/>
</dbReference>
<accession>A0A2W2AND0</accession>
<dbReference type="Pfam" id="PF02565">
    <property type="entry name" value="RecO_C"/>
    <property type="match status" value="1"/>
</dbReference>
<dbReference type="Pfam" id="PF11967">
    <property type="entry name" value="RecO_N"/>
    <property type="match status" value="1"/>
</dbReference>
<evidence type="ECO:0000256" key="7">
    <source>
        <dbReference type="HAMAP-Rule" id="MF_00201"/>
    </source>
</evidence>
<organism evidence="9 10">
    <name type="scientific">Aestuariivirga litoralis</name>
    <dbReference type="NCBI Taxonomy" id="2650924"/>
    <lineage>
        <taxon>Bacteria</taxon>
        <taxon>Pseudomonadati</taxon>
        <taxon>Pseudomonadota</taxon>
        <taxon>Alphaproteobacteria</taxon>
        <taxon>Hyphomicrobiales</taxon>
        <taxon>Aestuariivirgaceae</taxon>
        <taxon>Aestuariivirga</taxon>
    </lineage>
</organism>
<comment type="function">
    <text evidence="7">Involved in DNA repair and RecF pathway recombination.</text>
</comment>
<dbReference type="InterPro" id="IPR022572">
    <property type="entry name" value="DNA_rep/recomb_RecO_N"/>
</dbReference>
<keyword evidence="4 7" id="KW-0233">DNA recombination</keyword>
<dbReference type="GO" id="GO:0006310">
    <property type="term" value="P:DNA recombination"/>
    <property type="evidence" value="ECO:0007669"/>
    <property type="project" value="UniProtKB-UniRule"/>
</dbReference>
<comment type="caution">
    <text evidence="9">The sequence shown here is derived from an EMBL/GenBank/DDBJ whole genome shotgun (WGS) entry which is preliminary data.</text>
</comment>
<dbReference type="SUPFAM" id="SSF57863">
    <property type="entry name" value="ArfGap/RecO-like zinc finger"/>
    <property type="match status" value="1"/>
</dbReference>
<name>A0A2W2AND0_9HYPH</name>
<proteinExistence type="inferred from homology"/>
<evidence type="ECO:0000256" key="2">
    <source>
        <dbReference type="ARBA" id="ARBA00021310"/>
    </source>
</evidence>
<keyword evidence="5 7" id="KW-0234">DNA repair</keyword>
<feature type="domain" description="DNA replication/recombination mediator RecO N-terminal" evidence="8">
    <location>
        <begin position="1"/>
        <end position="70"/>
    </location>
</feature>
<evidence type="ECO:0000313" key="10">
    <source>
        <dbReference type="Proteomes" id="UP000248795"/>
    </source>
</evidence>
<gene>
    <name evidence="7" type="primary">recO</name>
    <name evidence="9" type="ORF">DK847_10540</name>
</gene>
<evidence type="ECO:0000256" key="6">
    <source>
        <dbReference type="ARBA" id="ARBA00033409"/>
    </source>
</evidence>
<evidence type="ECO:0000259" key="8">
    <source>
        <dbReference type="Pfam" id="PF11967"/>
    </source>
</evidence>
<sequence length="241" mass="26576">MEWRDEGVILSVRRHGETSAIAEILTAAHGRVMGLVRGGRSKQQRPVLQSGNAVQAVWRARLEEQLGTFTLEPLDLKAGAIMEEPFRLAGLATLTGLSQLLPEREPHPRVYEALRIVLDAIDHDELWPALLVRWELGLLDELGFGLDLSRCAATGSREQLAYVSPRSGKAVSAAAGAPFRDRLFRLPAFLSAEGGGATPPDIAEGLRLAAYFLHRHLFEPRGVSFPEQQDWIIRALAEKPH</sequence>
<comment type="similarity">
    <text evidence="1 7">Belongs to the RecO family.</text>
</comment>
<dbReference type="EMBL" id="QKVK01000004">
    <property type="protein sequence ID" value="PZF76891.1"/>
    <property type="molecule type" value="Genomic_DNA"/>
</dbReference>
<evidence type="ECO:0000256" key="4">
    <source>
        <dbReference type="ARBA" id="ARBA00023172"/>
    </source>
</evidence>
<evidence type="ECO:0000256" key="3">
    <source>
        <dbReference type="ARBA" id="ARBA00022763"/>
    </source>
</evidence>
<reference evidence="10" key="1">
    <citation type="submission" date="2018-06" db="EMBL/GenBank/DDBJ databases">
        <title>Aestuariibacter litoralis strain KCTC 52945T.</title>
        <authorList>
            <person name="Li X."/>
            <person name="Salam N."/>
            <person name="Li J.-L."/>
            <person name="Chen Y.-M."/>
            <person name="Yang Z.-W."/>
            <person name="Zhang L.-Y."/>
            <person name="Han M.-X."/>
            <person name="Xiao M."/>
            <person name="Li W.-J."/>
        </authorList>
    </citation>
    <scope>NUCLEOTIDE SEQUENCE [LARGE SCALE GENOMIC DNA]</scope>
    <source>
        <strain evidence="10">KCTC 52945</strain>
    </source>
</reference>
<dbReference type="AlphaFoldDB" id="A0A2W2AND0"/>
<dbReference type="HAMAP" id="MF_00201">
    <property type="entry name" value="RecO"/>
    <property type="match status" value="1"/>
</dbReference>
<dbReference type="SUPFAM" id="SSF50249">
    <property type="entry name" value="Nucleic acid-binding proteins"/>
    <property type="match status" value="1"/>
</dbReference>
<dbReference type="GO" id="GO:0006302">
    <property type="term" value="P:double-strand break repair"/>
    <property type="evidence" value="ECO:0007669"/>
    <property type="project" value="TreeGrafter"/>
</dbReference>
<dbReference type="InterPro" id="IPR003717">
    <property type="entry name" value="RecO"/>
</dbReference>
<dbReference type="PANTHER" id="PTHR33991:SF1">
    <property type="entry name" value="DNA REPAIR PROTEIN RECO"/>
    <property type="match status" value="1"/>
</dbReference>
<protein>
    <recommendedName>
        <fullName evidence="2 7">DNA repair protein RecO</fullName>
    </recommendedName>
    <alternativeName>
        <fullName evidence="6 7">Recombination protein O</fullName>
    </alternativeName>
</protein>
<dbReference type="Gene3D" id="1.20.1440.120">
    <property type="entry name" value="Recombination protein O, C-terminal domain"/>
    <property type="match status" value="1"/>
</dbReference>
<dbReference type="InterPro" id="IPR012340">
    <property type="entry name" value="NA-bd_OB-fold"/>
</dbReference>
<keyword evidence="3 7" id="KW-0227">DNA damage</keyword>
<dbReference type="PANTHER" id="PTHR33991">
    <property type="entry name" value="DNA REPAIR PROTEIN RECO"/>
    <property type="match status" value="1"/>
</dbReference>
<dbReference type="NCBIfam" id="TIGR00613">
    <property type="entry name" value="reco"/>
    <property type="match status" value="1"/>
</dbReference>
<dbReference type="Proteomes" id="UP000248795">
    <property type="component" value="Unassembled WGS sequence"/>
</dbReference>
<dbReference type="InterPro" id="IPR037278">
    <property type="entry name" value="ARFGAP/RecO"/>
</dbReference>
<keyword evidence="10" id="KW-1185">Reference proteome</keyword>
<evidence type="ECO:0000313" key="9">
    <source>
        <dbReference type="EMBL" id="PZF76891.1"/>
    </source>
</evidence>
<dbReference type="RefSeq" id="WP_111198433.1">
    <property type="nucleotide sequence ID" value="NZ_QKVK01000004.1"/>
</dbReference>
<evidence type="ECO:0000256" key="1">
    <source>
        <dbReference type="ARBA" id="ARBA00007452"/>
    </source>
</evidence>